<feature type="active site" description="Proton acceptor; for dehydratase activity" evidence="5">
    <location>
        <position position="1016"/>
    </location>
</feature>
<dbReference type="Pfam" id="PF21089">
    <property type="entry name" value="PKS_DH_N"/>
    <property type="match status" value="1"/>
</dbReference>
<dbReference type="InterPro" id="IPR050091">
    <property type="entry name" value="PKS_NRPS_Biosynth_Enz"/>
</dbReference>
<dbReference type="GO" id="GO:0031177">
    <property type="term" value="F:phosphopantetheine binding"/>
    <property type="evidence" value="ECO:0007669"/>
    <property type="project" value="InterPro"/>
</dbReference>
<evidence type="ECO:0008006" key="12">
    <source>
        <dbReference type="Google" id="ProtNLM"/>
    </source>
</evidence>
<dbReference type="SUPFAM" id="SSF52151">
    <property type="entry name" value="FabD/lysophospholipase-like"/>
    <property type="match status" value="1"/>
</dbReference>
<feature type="region of interest" description="C-terminal hotdog fold" evidence="5">
    <location>
        <begin position="1160"/>
        <end position="1300"/>
    </location>
</feature>
<evidence type="ECO:0000256" key="2">
    <source>
        <dbReference type="ARBA" id="ARBA00022553"/>
    </source>
</evidence>
<dbReference type="SMART" id="SM00825">
    <property type="entry name" value="PKS_KS"/>
    <property type="match status" value="1"/>
</dbReference>
<keyword evidence="4" id="KW-0012">Acyltransferase</keyword>
<dbReference type="GO" id="GO:0004312">
    <property type="term" value="F:fatty acid synthase activity"/>
    <property type="evidence" value="ECO:0007669"/>
    <property type="project" value="TreeGrafter"/>
</dbReference>
<dbReference type="Pfam" id="PF14765">
    <property type="entry name" value="PS-DH"/>
    <property type="match status" value="1"/>
</dbReference>
<dbReference type="SMART" id="SM01294">
    <property type="entry name" value="PKS_PP_betabranch"/>
    <property type="match status" value="1"/>
</dbReference>
<dbReference type="SMART" id="SM00826">
    <property type="entry name" value="PKS_DH"/>
    <property type="match status" value="1"/>
</dbReference>
<dbReference type="Pfam" id="PF22621">
    <property type="entry name" value="CurL-like_PKS_C"/>
    <property type="match status" value="1"/>
</dbReference>
<proteinExistence type="predicted"/>
<dbReference type="InterPro" id="IPR020806">
    <property type="entry name" value="PKS_PP-bd"/>
</dbReference>
<feature type="region of interest" description="Disordered" evidence="6">
    <location>
        <begin position="71"/>
        <end position="90"/>
    </location>
</feature>
<dbReference type="Gene3D" id="3.40.47.10">
    <property type="match status" value="1"/>
</dbReference>
<keyword evidence="2" id="KW-0597">Phosphoprotein</keyword>
<keyword evidence="3" id="KW-0808">Transferase</keyword>
<dbReference type="InterPro" id="IPR042104">
    <property type="entry name" value="PKS_dehydratase_sf"/>
</dbReference>
<dbReference type="InterPro" id="IPR020807">
    <property type="entry name" value="PKS_DH"/>
</dbReference>
<dbReference type="InterPro" id="IPR001227">
    <property type="entry name" value="Ac_transferase_dom_sf"/>
</dbReference>
<dbReference type="InterPro" id="IPR014031">
    <property type="entry name" value="Ketoacyl_synth_C"/>
</dbReference>
<dbReference type="Gene3D" id="2.60.450.20">
    <property type="match status" value="1"/>
</dbReference>
<evidence type="ECO:0000256" key="4">
    <source>
        <dbReference type="ARBA" id="ARBA00023315"/>
    </source>
</evidence>
<evidence type="ECO:0000256" key="5">
    <source>
        <dbReference type="PROSITE-ProRule" id="PRU01363"/>
    </source>
</evidence>
<dbReference type="InterPro" id="IPR016039">
    <property type="entry name" value="Thiolase-like"/>
</dbReference>
<dbReference type="InterPro" id="IPR036736">
    <property type="entry name" value="ACP-like_sf"/>
</dbReference>
<evidence type="ECO:0000256" key="1">
    <source>
        <dbReference type="ARBA" id="ARBA00022450"/>
    </source>
</evidence>
<protein>
    <recommendedName>
        <fullName evidence="12">Acyl transferase domain-containing protein</fullName>
    </recommendedName>
</protein>
<evidence type="ECO:0000313" key="11">
    <source>
        <dbReference type="Proteomes" id="UP000655287"/>
    </source>
</evidence>
<dbReference type="GO" id="GO:0004315">
    <property type="term" value="F:3-oxoacyl-[acyl-carrier-protein] synthase activity"/>
    <property type="evidence" value="ECO:0007669"/>
    <property type="project" value="InterPro"/>
</dbReference>
<feature type="compositionally biased region" description="Low complexity" evidence="6">
    <location>
        <begin position="1101"/>
        <end position="1119"/>
    </location>
</feature>
<dbReference type="Proteomes" id="UP000655287">
    <property type="component" value="Unassembled WGS sequence"/>
</dbReference>
<comment type="caution">
    <text evidence="10">The sequence shown here is derived from an EMBL/GenBank/DDBJ whole genome shotgun (WGS) entry which is preliminary data.</text>
</comment>
<evidence type="ECO:0000259" key="9">
    <source>
        <dbReference type="PROSITE" id="PS52019"/>
    </source>
</evidence>
<dbReference type="CDD" id="cd00833">
    <property type="entry name" value="PKS"/>
    <property type="match status" value="1"/>
</dbReference>
<feature type="active site" description="Proton donor; for dehydratase activity" evidence="5">
    <location>
        <position position="1218"/>
    </location>
</feature>
<dbReference type="RefSeq" id="WP_203982824.1">
    <property type="nucleotide sequence ID" value="NZ_BOOU01000014.1"/>
</dbReference>
<name>A0A919R0J3_9ACTN</name>
<feature type="domain" description="PKS/mFAS DH" evidence="9">
    <location>
        <begin position="979"/>
        <end position="1300"/>
    </location>
</feature>
<dbReference type="InterPro" id="IPR049900">
    <property type="entry name" value="PKS_mFAS_DH"/>
</dbReference>
<feature type="domain" description="Ketosynthase family 3 (KS3)" evidence="8">
    <location>
        <begin position="35"/>
        <end position="458"/>
    </location>
</feature>
<feature type="compositionally biased region" description="Gly residues" evidence="6">
    <location>
        <begin position="1120"/>
        <end position="1132"/>
    </location>
</feature>
<dbReference type="InterPro" id="IPR049552">
    <property type="entry name" value="PKS_DH_N"/>
</dbReference>
<dbReference type="SUPFAM" id="SSF55048">
    <property type="entry name" value="Probable ACP-binding domain of malonyl-CoA ACP transacylase"/>
    <property type="match status" value="1"/>
</dbReference>
<dbReference type="EMBL" id="BOOU01000014">
    <property type="protein sequence ID" value="GII76186.1"/>
    <property type="molecule type" value="Genomic_DNA"/>
</dbReference>
<dbReference type="Pfam" id="PF00550">
    <property type="entry name" value="PP-binding"/>
    <property type="match status" value="1"/>
</dbReference>
<keyword evidence="1" id="KW-0596">Phosphopantetheine</keyword>
<dbReference type="InterPro" id="IPR018201">
    <property type="entry name" value="Ketoacyl_synth_AS"/>
</dbReference>
<dbReference type="InterPro" id="IPR009081">
    <property type="entry name" value="PP-bd_ACP"/>
</dbReference>
<organism evidence="10 11">
    <name type="scientific">Sphaerisporangium rufum</name>
    <dbReference type="NCBI Taxonomy" id="1381558"/>
    <lineage>
        <taxon>Bacteria</taxon>
        <taxon>Bacillati</taxon>
        <taxon>Actinomycetota</taxon>
        <taxon>Actinomycetes</taxon>
        <taxon>Streptosporangiales</taxon>
        <taxon>Streptosporangiaceae</taxon>
        <taxon>Sphaerisporangium</taxon>
    </lineage>
</organism>
<dbReference type="Pfam" id="PF02801">
    <property type="entry name" value="Ketoacyl-synt_C"/>
    <property type="match status" value="1"/>
</dbReference>
<dbReference type="SMART" id="SM00823">
    <property type="entry name" value="PKS_PP"/>
    <property type="match status" value="1"/>
</dbReference>
<feature type="compositionally biased region" description="Polar residues" evidence="6">
    <location>
        <begin position="924"/>
        <end position="936"/>
    </location>
</feature>
<dbReference type="Pfam" id="PF00698">
    <property type="entry name" value="Acyl_transf_1"/>
    <property type="match status" value="1"/>
</dbReference>
<evidence type="ECO:0000259" key="7">
    <source>
        <dbReference type="PROSITE" id="PS50075"/>
    </source>
</evidence>
<dbReference type="InterPro" id="IPR020841">
    <property type="entry name" value="PKS_Beta-ketoAc_synthase_dom"/>
</dbReference>
<dbReference type="InterPro" id="IPR016036">
    <property type="entry name" value="Malonyl_transacylase_ACP-bd"/>
</dbReference>
<sequence length="1419" mass="147486">MADPAARTGEEELRAARETIRGQREALGRFLLEKHEPIAIIGAGLRFPGGNDTLDGFAAFLRAGRSGIGPLPRDRWDPAATPPDDPAEPGGIIATGGGFLDRVDEFDARFFNISPRQAPSIDPQQRLLLETAWEALESAGLDAARLRHGNGGVYVGASPVDFTLELAGLADADLAGDLATGMGAYSLSGRLSYFLGWRGPSLTTDTACAASLTALHLAVAGLRRRETDVALCGAVNVLQHPRTFAILTAGKMLAPDGHCKTFDEAADGYARAEGCGVLVLKRFTDARRDGDTILALVRGTAIGQDGESAGLTAPNGTAQEAVMRAALADARLTPADIQYVEAHGTGTPLGDPIEMGSIDGVFGPGRDPAAPLTVGSLKSNLGHMEPAAGMGGIIKVLLQMREGAFFPHLMDTPSGRIPWDAYPVTVPRECRPWTAPVRRATVNGFGVAGAIGVAVLEQPPPTPTAPAGTGSEREAHVVTLSARSRPALARQAEALRAHLAAHPEVSVADVCRTRNTGRTHFRHRLAGVVRDRAELDRLLAAPVDPGDPAEAATRVALLFTGSGAQYPGMGAALYRRYPRFRADVDACDELFAAHLGRSITGVMFGRDADAGQVLAGTRFTHAALFTLEYALARLWLSFGVRPALLIGHSVGEIAAATVAGLFTLPDGAAFLAARAALIESVTEPGGMAAVDAPPAEIRPLIEAWPDLGVAADNSPGQCVISGGAASLAAATKELAGRGLAVTSLPVAAAFHSPLMAPLSDRLRAALAGVRFGEPEYTIVSTLTGAPAAPGEMASAEYWVRHLNETVNYTGAVQAAGDRGPHAFLEVGPSGALASLGRRCLPGGGHRWLSSLDRRDPEGTRLQHALAGLYGAGLDLDWPAVHEGGPGRRIALPAYAFDRAAYRLPAARPPAGPAGGLLGREHTPANGTREATASNGTREAAGPNGTRKAAGPNGTQEATAPNGAREVAVPDGIREATAPHGTRKVVVRNGTREAAPSGVREFRTRIGTGTPPYLADHTSRGRAFMPAAAYVEMLLQAADAVYGDARRPVRDIRLNEALFLDDRPVELRTRVRPGPGGRADAEIVSVTPTGEERRHVTATIAPATTGPAGVDPVITSSPGTGSAGAGPAGDGPTGPGPTAISRTPGTARELLDRAAAAGPPERVLDAPEVYAAYARAGLDYGPRFSRVLTLARHGGDLVTGRLRGDGADPAEHLPPPLLDGATHGLAALADDGHDYIAIAIGEVRAFRKPRAAVLDTVLRLVPASDDPRVAFTLDAVLAEEGEPVAELTGMAFTRLARRPPAAPRGAARPGGRTRPAPAAADPVALRGAPGPARRTAVRALVRGAVAGLLHIDDAESVETTATFLELGVDSLVAIRLKDELETALGLPLSSSIVFDHPSVDELTDHLDRRLTPEPAEATTR</sequence>
<dbReference type="PANTHER" id="PTHR43775:SF51">
    <property type="entry name" value="INACTIVE PHENOLPHTHIOCEROL SYNTHESIS POLYKETIDE SYNTHASE TYPE I PKS1-RELATED"/>
    <property type="match status" value="1"/>
</dbReference>
<feature type="region of interest" description="N-terminal hotdog fold" evidence="5">
    <location>
        <begin position="979"/>
        <end position="1106"/>
    </location>
</feature>
<feature type="domain" description="Carrier" evidence="7">
    <location>
        <begin position="1334"/>
        <end position="1409"/>
    </location>
</feature>
<evidence type="ECO:0000313" key="10">
    <source>
        <dbReference type="EMBL" id="GII76186.1"/>
    </source>
</evidence>
<dbReference type="PROSITE" id="PS52004">
    <property type="entry name" value="KS3_2"/>
    <property type="match status" value="1"/>
</dbReference>
<dbReference type="InterPro" id="IPR016035">
    <property type="entry name" value="Acyl_Trfase/lysoPLipase"/>
</dbReference>
<dbReference type="Gene3D" id="3.40.366.10">
    <property type="entry name" value="Malonyl-Coenzyme A Acyl Carrier Protein, domain 2"/>
    <property type="match status" value="1"/>
</dbReference>
<dbReference type="PROSITE" id="PS00606">
    <property type="entry name" value="KS3_1"/>
    <property type="match status" value="1"/>
</dbReference>
<dbReference type="Gene3D" id="3.30.70.3290">
    <property type="match status" value="1"/>
</dbReference>
<gene>
    <name evidence="10" type="ORF">Sru01_11680</name>
</gene>
<dbReference type="InterPro" id="IPR014043">
    <property type="entry name" value="Acyl_transferase_dom"/>
</dbReference>
<dbReference type="SUPFAM" id="SSF53901">
    <property type="entry name" value="Thiolase-like"/>
    <property type="match status" value="1"/>
</dbReference>
<dbReference type="InterPro" id="IPR047002">
    <property type="entry name" value="Tcp10_C_sf"/>
</dbReference>
<dbReference type="PANTHER" id="PTHR43775">
    <property type="entry name" value="FATTY ACID SYNTHASE"/>
    <property type="match status" value="1"/>
</dbReference>
<reference evidence="10" key="1">
    <citation type="submission" date="2021-01" db="EMBL/GenBank/DDBJ databases">
        <title>Whole genome shotgun sequence of Sphaerisporangium rufum NBRC 109079.</title>
        <authorList>
            <person name="Komaki H."/>
            <person name="Tamura T."/>
        </authorList>
    </citation>
    <scope>NUCLEOTIDE SEQUENCE</scope>
    <source>
        <strain evidence="10">NBRC 109079</strain>
    </source>
</reference>
<evidence type="ECO:0000259" key="8">
    <source>
        <dbReference type="PROSITE" id="PS52004"/>
    </source>
</evidence>
<dbReference type="Gene3D" id="1.10.1200.10">
    <property type="entry name" value="ACP-like"/>
    <property type="match status" value="1"/>
</dbReference>
<keyword evidence="11" id="KW-1185">Reference proteome</keyword>
<dbReference type="InterPro" id="IPR014030">
    <property type="entry name" value="Ketoacyl_synth_N"/>
</dbReference>
<dbReference type="GO" id="GO:0006633">
    <property type="term" value="P:fatty acid biosynthetic process"/>
    <property type="evidence" value="ECO:0007669"/>
    <property type="project" value="InterPro"/>
</dbReference>
<dbReference type="PROSITE" id="PS50075">
    <property type="entry name" value="CARRIER"/>
    <property type="match status" value="1"/>
</dbReference>
<dbReference type="Pfam" id="PF00109">
    <property type="entry name" value="ketoacyl-synt"/>
    <property type="match status" value="1"/>
</dbReference>
<dbReference type="InterPro" id="IPR049551">
    <property type="entry name" value="PKS_DH_C"/>
</dbReference>
<feature type="region of interest" description="Disordered" evidence="6">
    <location>
        <begin position="1101"/>
        <end position="1142"/>
    </location>
</feature>
<dbReference type="PROSITE" id="PS52019">
    <property type="entry name" value="PKS_MFAS_DH"/>
    <property type="match status" value="1"/>
</dbReference>
<dbReference type="Gene3D" id="3.10.129.110">
    <property type="entry name" value="Polyketide synthase dehydratase"/>
    <property type="match status" value="1"/>
</dbReference>
<feature type="compositionally biased region" description="Low complexity" evidence="6">
    <location>
        <begin position="1302"/>
        <end position="1328"/>
    </location>
</feature>
<dbReference type="SMART" id="SM00827">
    <property type="entry name" value="PKS_AT"/>
    <property type="match status" value="1"/>
</dbReference>
<feature type="region of interest" description="Disordered" evidence="6">
    <location>
        <begin position="1297"/>
        <end position="1328"/>
    </location>
</feature>
<feature type="region of interest" description="Disordered" evidence="6">
    <location>
        <begin position="911"/>
        <end position="963"/>
    </location>
</feature>
<accession>A0A919R0J3</accession>
<evidence type="ECO:0000256" key="3">
    <source>
        <dbReference type="ARBA" id="ARBA00022679"/>
    </source>
</evidence>
<dbReference type="SUPFAM" id="SSF47336">
    <property type="entry name" value="ACP-like"/>
    <property type="match status" value="1"/>
</dbReference>
<evidence type="ECO:0000256" key="6">
    <source>
        <dbReference type="SAM" id="MobiDB-lite"/>
    </source>
</evidence>